<dbReference type="AlphaFoldDB" id="A0AA40CD86"/>
<comment type="caution">
    <text evidence="1">The sequence shown here is derived from an EMBL/GenBank/DDBJ whole genome shotgun (WGS) entry which is preliminary data.</text>
</comment>
<name>A0AA40CD86_9PEZI</name>
<proteinExistence type="predicted"/>
<dbReference type="PANTHER" id="PTHR35186:SF4">
    <property type="entry name" value="PRION-INHIBITION AND PROPAGATION HELO DOMAIN-CONTAINING PROTEIN"/>
    <property type="match status" value="1"/>
</dbReference>
<reference evidence="1" key="1">
    <citation type="submission" date="2023-06" db="EMBL/GenBank/DDBJ databases">
        <title>Genome-scale phylogeny and comparative genomics of the fungal order Sordariales.</title>
        <authorList>
            <consortium name="Lawrence Berkeley National Laboratory"/>
            <person name="Hensen N."/>
            <person name="Bonometti L."/>
            <person name="Westerberg I."/>
            <person name="Brannstrom I.O."/>
            <person name="Guillou S."/>
            <person name="Cros-Aarteil S."/>
            <person name="Calhoun S."/>
            <person name="Haridas S."/>
            <person name="Kuo A."/>
            <person name="Mondo S."/>
            <person name="Pangilinan J."/>
            <person name="Riley R."/>
            <person name="Labutti K."/>
            <person name="Andreopoulos B."/>
            <person name="Lipzen A."/>
            <person name="Chen C."/>
            <person name="Yanf M."/>
            <person name="Daum C."/>
            <person name="Ng V."/>
            <person name="Clum A."/>
            <person name="Steindorff A."/>
            <person name="Ohm R."/>
            <person name="Martin F."/>
            <person name="Silar P."/>
            <person name="Natvig D."/>
            <person name="Lalanne C."/>
            <person name="Gautier V."/>
            <person name="Ament-Velasquez S.L."/>
            <person name="Kruys A."/>
            <person name="Hutchinson M.I."/>
            <person name="Powell A.J."/>
            <person name="Barry K."/>
            <person name="Miller A.N."/>
            <person name="Grigoriev I.V."/>
            <person name="Debuchy R."/>
            <person name="Gladieux P."/>
            <person name="Thoren M.H."/>
            <person name="Johannesson H."/>
        </authorList>
    </citation>
    <scope>NUCLEOTIDE SEQUENCE</scope>
    <source>
        <strain evidence="1">CBS 606.72</strain>
    </source>
</reference>
<dbReference type="Proteomes" id="UP001175000">
    <property type="component" value="Unassembled WGS sequence"/>
</dbReference>
<evidence type="ECO:0000313" key="2">
    <source>
        <dbReference type="Proteomes" id="UP001175000"/>
    </source>
</evidence>
<dbReference type="PANTHER" id="PTHR35186">
    <property type="entry name" value="ANK_REP_REGION DOMAIN-CONTAINING PROTEIN"/>
    <property type="match status" value="1"/>
</dbReference>
<protein>
    <submittedName>
        <fullName evidence="1">Uncharacterized protein</fullName>
    </submittedName>
</protein>
<keyword evidence="2" id="KW-1185">Reference proteome</keyword>
<sequence length="174" mass="19726">MLYNTPWLPEYWSLDDVYMDRSDPTRLYRKQVFSKHSPVPSQPKPDDTDVIDNEPIFCLAVALLELTFGAPLTNFYNSNCGIAGPNTNSTGLGAADPVAGPDNRLLRLITAKRLTKAIRKHEEERFASVVIKCMNPPSSSPTEYDFSFQSEAFRKQFIQDVVVPLWRDVVSLRE</sequence>
<gene>
    <name evidence="1" type="ORF">B0T14DRAFT_83876</name>
</gene>
<accession>A0AA40CD86</accession>
<evidence type="ECO:0000313" key="1">
    <source>
        <dbReference type="EMBL" id="KAK0633920.1"/>
    </source>
</evidence>
<organism evidence="1 2">
    <name type="scientific">Immersiella caudata</name>
    <dbReference type="NCBI Taxonomy" id="314043"/>
    <lineage>
        <taxon>Eukaryota</taxon>
        <taxon>Fungi</taxon>
        <taxon>Dikarya</taxon>
        <taxon>Ascomycota</taxon>
        <taxon>Pezizomycotina</taxon>
        <taxon>Sordariomycetes</taxon>
        <taxon>Sordariomycetidae</taxon>
        <taxon>Sordariales</taxon>
        <taxon>Lasiosphaeriaceae</taxon>
        <taxon>Immersiella</taxon>
    </lineage>
</organism>
<dbReference type="EMBL" id="JAULSU010000001">
    <property type="protein sequence ID" value="KAK0633920.1"/>
    <property type="molecule type" value="Genomic_DNA"/>
</dbReference>